<dbReference type="InterPro" id="IPR013083">
    <property type="entry name" value="Znf_RING/FYVE/PHD"/>
</dbReference>
<accession>A0A1E3QDM3</accession>
<gene>
    <name evidence="7" type="ORF">LIPSTDRAFT_1840</name>
</gene>
<keyword evidence="8" id="KW-1185">Reference proteome</keyword>
<evidence type="ECO:0000256" key="3">
    <source>
        <dbReference type="ARBA" id="ARBA00022833"/>
    </source>
</evidence>
<dbReference type="Proteomes" id="UP000094385">
    <property type="component" value="Unassembled WGS sequence"/>
</dbReference>
<sequence>MSVQESAGSPESITALDYIETQQQLERDARDVLPFDPTHCTYFDGALRQPVYACLTCIEKSKGTKAAAGVCYSCSIQCHSDHDLVELFNKRNFTCDCGTTRMSAFGGCNLRKNFNELDIPSSSNRYDHNFEGRFCSCDSKYNPETEKGTMYQCLLGDVCNEDWYHEECILGLPFPQVEVNPQPPKSPLGHPAGRDLLQLSTESVTKMPPSPKGHPTKVVIDAIDTTETDASEIGDDTQNKVEPKSPSGHPTGVKLYPIDYSEFNTYTSPSTKKKEPSSTSGHPIGINLLPELTSEFRGSASDDEEDGDEHVPPPGFPDDRLFEAIICWKCVEKHRMFLGRWAGWRGVALDAVMRKKPSDVIAHAEIPEANGLKRILEDSEAREHEAKRVYHDHDFDSREDSLAVSVSSGSSTASQHISNTSTAASSVDEHSTCKTPMGIPEEKEFSLFLVEGWRKNICRCAECFKFLDRFPILQDEEITYEPPQDEDETSSLLEAGTRALNSMPHINAMEGLYAYNKVKTKLSSFLRPFAEQGKIVSEQDVKTFFDNIKNK</sequence>
<protein>
    <recommendedName>
        <fullName evidence="6">UBR-type domain-containing protein</fullName>
    </recommendedName>
</protein>
<feature type="domain" description="UBR-type" evidence="6">
    <location>
        <begin position="38"/>
        <end position="113"/>
    </location>
</feature>
<feature type="region of interest" description="Disordered" evidence="5">
    <location>
        <begin position="297"/>
        <end position="316"/>
    </location>
</feature>
<keyword evidence="3" id="KW-0862">Zinc</keyword>
<evidence type="ECO:0000313" key="7">
    <source>
        <dbReference type="EMBL" id="ODQ75107.1"/>
    </source>
</evidence>
<dbReference type="InterPro" id="IPR047506">
    <property type="entry name" value="UBR7-like_UBR-box"/>
</dbReference>
<feature type="region of interest" description="Disordered" evidence="5">
    <location>
        <begin position="267"/>
        <end position="286"/>
    </location>
</feature>
<dbReference type="CDD" id="cd19677">
    <property type="entry name" value="UBR-box_UBR7"/>
    <property type="match status" value="1"/>
</dbReference>
<dbReference type="PANTHER" id="PTHR13513">
    <property type="entry name" value="E3 UBIQUITIN-PROTEIN LIGASE UBR7"/>
    <property type="match status" value="1"/>
</dbReference>
<evidence type="ECO:0000256" key="5">
    <source>
        <dbReference type="SAM" id="MobiDB-lite"/>
    </source>
</evidence>
<dbReference type="AlphaFoldDB" id="A0A1E3QDM3"/>
<dbReference type="InterPro" id="IPR040204">
    <property type="entry name" value="UBR7"/>
</dbReference>
<organism evidence="7 8">
    <name type="scientific">Lipomyces starkeyi NRRL Y-11557</name>
    <dbReference type="NCBI Taxonomy" id="675824"/>
    <lineage>
        <taxon>Eukaryota</taxon>
        <taxon>Fungi</taxon>
        <taxon>Dikarya</taxon>
        <taxon>Ascomycota</taxon>
        <taxon>Saccharomycotina</taxon>
        <taxon>Lipomycetes</taxon>
        <taxon>Lipomycetales</taxon>
        <taxon>Lipomycetaceae</taxon>
        <taxon>Lipomyces</taxon>
    </lineage>
</organism>
<feature type="zinc finger region" description="UBR-type" evidence="4">
    <location>
        <begin position="38"/>
        <end position="113"/>
    </location>
</feature>
<dbReference type="SMART" id="SM00396">
    <property type="entry name" value="ZnF_UBR1"/>
    <property type="match status" value="1"/>
</dbReference>
<dbReference type="EMBL" id="KV454291">
    <property type="protein sequence ID" value="ODQ75107.1"/>
    <property type="molecule type" value="Genomic_DNA"/>
</dbReference>
<name>A0A1E3QDM3_LIPST</name>
<reference evidence="7 8" key="1">
    <citation type="journal article" date="2016" name="Proc. Natl. Acad. Sci. U.S.A.">
        <title>Comparative genomics of biotechnologically important yeasts.</title>
        <authorList>
            <person name="Riley R."/>
            <person name="Haridas S."/>
            <person name="Wolfe K.H."/>
            <person name="Lopes M.R."/>
            <person name="Hittinger C.T."/>
            <person name="Goeker M."/>
            <person name="Salamov A.A."/>
            <person name="Wisecaver J.H."/>
            <person name="Long T.M."/>
            <person name="Calvey C.H."/>
            <person name="Aerts A.L."/>
            <person name="Barry K.W."/>
            <person name="Choi C."/>
            <person name="Clum A."/>
            <person name="Coughlan A.Y."/>
            <person name="Deshpande S."/>
            <person name="Douglass A.P."/>
            <person name="Hanson S.J."/>
            <person name="Klenk H.-P."/>
            <person name="LaButti K.M."/>
            <person name="Lapidus A."/>
            <person name="Lindquist E.A."/>
            <person name="Lipzen A.M."/>
            <person name="Meier-Kolthoff J.P."/>
            <person name="Ohm R.A."/>
            <person name="Otillar R.P."/>
            <person name="Pangilinan J.L."/>
            <person name="Peng Y."/>
            <person name="Rokas A."/>
            <person name="Rosa C.A."/>
            <person name="Scheuner C."/>
            <person name="Sibirny A.A."/>
            <person name="Slot J.C."/>
            <person name="Stielow J.B."/>
            <person name="Sun H."/>
            <person name="Kurtzman C.P."/>
            <person name="Blackwell M."/>
            <person name="Grigoriev I.V."/>
            <person name="Jeffries T.W."/>
        </authorList>
    </citation>
    <scope>NUCLEOTIDE SEQUENCE [LARGE SCALE GENOMIC DNA]</scope>
    <source>
        <strain evidence="7 8">NRRL Y-11557</strain>
    </source>
</reference>
<dbReference type="OrthoDB" id="5795902at2759"/>
<keyword evidence="2" id="KW-0863">Zinc-finger</keyword>
<feature type="region of interest" description="Disordered" evidence="5">
    <location>
        <begin position="409"/>
        <end position="436"/>
    </location>
</feature>
<dbReference type="GO" id="GO:0008270">
    <property type="term" value="F:zinc ion binding"/>
    <property type="evidence" value="ECO:0007669"/>
    <property type="project" value="UniProtKB-KW"/>
</dbReference>
<dbReference type="GO" id="GO:0061630">
    <property type="term" value="F:ubiquitin protein ligase activity"/>
    <property type="evidence" value="ECO:0007669"/>
    <property type="project" value="InterPro"/>
</dbReference>
<dbReference type="Pfam" id="PF02207">
    <property type="entry name" value="zf-UBR"/>
    <property type="match status" value="1"/>
</dbReference>
<evidence type="ECO:0000256" key="2">
    <source>
        <dbReference type="ARBA" id="ARBA00022771"/>
    </source>
</evidence>
<dbReference type="GO" id="GO:0005737">
    <property type="term" value="C:cytoplasm"/>
    <property type="evidence" value="ECO:0007669"/>
    <property type="project" value="TreeGrafter"/>
</dbReference>
<evidence type="ECO:0000259" key="6">
    <source>
        <dbReference type="PROSITE" id="PS51157"/>
    </source>
</evidence>
<feature type="compositionally biased region" description="Polar residues" evidence="5">
    <location>
        <begin position="415"/>
        <end position="425"/>
    </location>
</feature>
<dbReference type="PANTHER" id="PTHR13513:SF9">
    <property type="entry name" value="E3 UBIQUITIN-PROTEIN LIGASE UBR7-RELATED"/>
    <property type="match status" value="1"/>
</dbReference>
<dbReference type="Gene3D" id="3.30.40.10">
    <property type="entry name" value="Zinc/RING finger domain, C3HC4 (zinc finger)"/>
    <property type="match status" value="1"/>
</dbReference>
<proteinExistence type="predicted"/>
<evidence type="ECO:0000256" key="4">
    <source>
        <dbReference type="PROSITE-ProRule" id="PRU00508"/>
    </source>
</evidence>
<dbReference type="InterPro" id="IPR003126">
    <property type="entry name" value="Znf_UBR"/>
</dbReference>
<keyword evidence="1" id="KW-0479">Metal-binding</keyword>
<dbReference type="PROSITE" id="PS51157">
    <property type="entry name" value="ZF_UBR"/>
    <property type="match status" value="1"/>
</dbReference>
<evidence type="ECO:0000313" key="8">
    <source>
        <dbReference type="Proteomes" id="UP000094385"/>
    </source>
</evidence>
<feature type="region of interest" description="Disordered" evidence="5">
    <location>
        <begin position="230"/>
        <end position="253"/>
    </location>
</feature>
<evidence type="ECO:0000256" key="1">
    <source>
        <dbReference type="ARBA" id="ARBA00022723"/>
    </source>
</evidence>